<dbReference type="InterPro" id="IPR027417">
    <property type="entry name" value="P-loop_NTPase"/>
</dbReference>
<dbReference type="AlphaFoldDB" id="A0A291GXK3"/>
<dbReference type="RefSeq" id="WP_096799400.1">
    <property type="nucleotide sequence ID" value="NZ_CP023564.1"/>
</dbReference>
<dbReference type="KEGG" id="bgg:CFK41_09275"/>
<keyword evidence="2" id="KW-1185">Reference proteome</keyword>
<dbReference type="Gene3D" id="3.40.50.300">
    <property type="entry name" value="P-loop containing nucleotide triphosphate hydrolases"/>
    <property type="match status" value="1"/>
</dbReference>
<name>A0A291GXK3_9MICO</name>
<accession>A0A291GXK3</accession>
<dbReference type="Pfam" id="PF13671">
    <property type="entry name" value="AAA_33"/>
    <property type="match status" value="1"/>
</dbReference>
<dbReference type="GO" id="GO:0016301">
    <property type="term" value="F:kinase activity"/>
    <property type="evidence" value="ECO:0007669"/>
    <property type="project" value="UniProtKB-KW"/>
</dbReference>
<evidence type="ECO:0000313" key="2">
    <source>
        <dbReference type="Proteomes" id="UP000217889"/>
    </source>
</evidence>
<dbReference type="EMBL" id="CP023564">
    <property type="protein sequence ID" value="ATG54935.1"/>
    <property type="molecule type" value="Genomic_DNA"/>
</dbReference>
<gene>
    <name evidence="1" type="ORF">CFK41_09275</name>
</gene>
<organism evidence="1 2">
    <name type="scientific">Brachybacterium ginsengisoli</name>
    <dbReference type="NCBI Taxonomy" id="1331682"/>
    <lineage>
        <taxon>Bacteria</taxon>
        <taxon>Bacillati</taxon>
        <taxon>Actinomycetota</taxon>
        <taxon>Actinomycetes</taxon>
        <taxon>Micrococcales</taxon>
        <taxon>Dermabacteraceae</taxon>
        <taxon>Brachybacterium</taxon>
    </lineage>
</organism>
<proteinExistence type="predicted"/>
<reference evidence="1 2" key="1">
    <citation type="journal article" date="2014" name="Int. J. Syst. Evol. Microbiol.">
        <title>Brachybacterium ginsengisoli sp. nov., isolated from soil of a ginseng field.</title>
        <authorList>
            <person name="Hoang V.A."/>
            <person name="Kim Y.J."/>
            <person name="Nguyen N.L."/>
            <person name="Yang D.C."/>
        </authorList>
    </citation>
    <scope>NUCLEOTIDE SEQUENCE [LARGE SCALE GENOMIC DNA]</scope>
    <source>
        <strain evidence="1 2">DCY80</strain>
    </source>
</reference>
<dbReference type="SUPFAM" id="SSF52540">
    <property type="entry name" value="P-loop containing nucleoside triphosphate hydrolases"/>
    <property type="match status" value="1"/>
</dbReference>
<keyword evidence="1" id="KW-0808">Transferase</keyword>
<sequence length="184" mass="19962">MEPQRDPAPFLVLRGNSASGKSTVARCVQRALPRGRVAVIGQDHVRRELLWEHDTGQGDTVGLLESMVRHCLGIGRITILEGIFGSERYHAMFDRLLREAPGPALVYYLDVSLPETLRRHAGKSIADEVPAEEVSSWYRVHDVLGAPGEQVLGEELSADEMVAQVLGDLAALGAGAQQTAATEI</sequence>
<protein>
    <submittedName>
        <fullName evidence="1">Kinase</fullName>
    </submittedName>
</protein>
<keyword evidence="1" id="KW-0418">Kinase</keyword>
<dbReference type="Proteomes" id="UP000217889">
    <property type="component" value="Chromosome"/>
</dbReference>
<dbReference type="OrthoDB" id="9781848at2"/>
<evidence type="ECO:0000313" key="1">
    <source>
        <dbReference type="EMBL" id="ATG54935.1"/>
    </source>
</evidence>